<keyword evidence="3" id="KW-0862">Zinc</keyword>
<name>A0A5N6TBM9_ASPPS</name>
<organism evidence="5 6">
    <name type="scientific">Aspergillus pseudotamarii</name>
    <dbReference type="NCBI Taxonomy" id="132259"/>
    <lineage>
        <taxon>Eukaryota</taxon>
        <taxon>Fungi</taxon>
        <taxon>Dikarya</taxon>
        <taxon>Ascomycota</taxon>
        <taxon>Pezizomycotina</taxon>
        <taxon>Eurotiomycetes</taxon>
        <taxon>Eurotiomycetidae</taxon>
        <taxon>Eurotiales</taxon>
        <taxon>Aspergillaceae</taxon>
        <taxon>Aspergillus</taxon>
        <taxon>Aspergillus subgen. Circumdati</taxon>
    </lineage>
</organism>
<keyword evidence="2" id="KW-0479">Metal-binding</keyword>
<dbReference type="InterPro" id="IPR011057">
    <property type="entry name" value="Mss4-like_sf"/>
</dbReference>
<reference evidence="5 6" key="1">
    <citation type="submission" date="2019-04" db="EMBL/GenBank/DDBJ databases">
        <title>Friends and foes A comparative genomics study of 23 Aspergillus species from section Flavi.</title>
        <authorList>
            <consortium name="DOE Joint Genome Institute"/>
            <person name="Kjaerbolling I."/>
            <person name="Vesth T."/>
            <person name="Frisvad J.C."/>
            <person name="Nybo J.L."/>
            <person name="Theobald S."/>
            <person name="Kildgaard S."/>
            <person name="Isbrandt T."/>
            <person name="Kuo A."/>
            <person name="Sato A."/>
            <person name="Lyhne E.K."/>
            <person name="Kogle M.E."/>
            <person name="Wiebenga A."/>
            <person name="Kun R.S."/>
            <person name="Lubbers R.J."/>
            <person name="Makela M.R."/>
            <person name="Barry K."/>
            <person name="Chovatia M."/>
            <person name="Clum A."/>
            <person name="Daum C."/>
            <person name="Haridas S."/>
            <person name="He G."/>
            <person name="LaButti K."/>
            <person name="Lipzen A."/>
            <person name="Mondo S."/>
            <person name="Riley R."/>
            <person name="Salamov A."/>
            <person name="Simmons B.A."/>
            <person name="Magnuson J.K."/>
            <person name="Henrissat B."/>
            <person name="Mortensen U.H."/>
            <person name="Larsen T.O."/>
            <person name="Devries R.P."/>
            <person name="Grigoriev I.V."/>
            <person name="Machida M."/>
            <person name="Baker S.E."/>
            <person name="Andersen M.R."/>
        </authorList>
    </citation>
    <scope>NUCLEOTIDE SEQUENCE [LARGE SCALE GENOMIC DNA]</scope>
    <source>
        <strain evidence="5 6">CBS 117625</strain>
    </source>
</reference>
<evidence type="ECO:0000313" key="6">
    <source>
        <dbReference type="Proteomes" id="UP000325672"/>
    </source>
</evidence>
<dbReference type="PANTHER" id="PTHR28620">
    <property type="entry name" value="CENTROMERE PROTEIN V"/>
    <property type="match status" value="1"/>
</dbReference>
<dbReference type="PANTHER" id="PTHR28620:SF1">
    <property type="entry name" value="CENP-V_GFA DOMAIN-CONTAINING PROTEIN"/>
    <property type="match status" value="1"/>
</dbReference>
<gene>
    <name evidence="5" type="ORF">BDV38DRAFT_232080</name>
</gene>
<evidence type="ECO:0000259" key="4">
    <source>
        <dbReference type="PROSITE" id="PS51891"/>
    </source>
</evidence>
<dbReference type="InterPro" id="IPR006913">
    <property type="entry name" value="CENP-V/GFA"/>
</dbReference>
<keyword evidence="6" id="KW-1185">Reference proteome</keyword>
<dbReference type="Pfam" id="PF04828">
    <property type="entry name" value="GFA"/>
    <property type="match status" value="1"/>
</dbReference>
<dbReference type="Proteomes" id="UP000325672">
    <property type="component" value="Unassembled WGS sequence"/>
</dbReference>
<dbReference type="GO" id="GO:0016846">
    <property type="term" value="F:carbon-sulfur lyase activity"/>
    <property type="evidence" value="ECO:0007669"/>
    <property type="project" value="InterPro"/>
</dbReference>
<evidence type="ECO:0000256" key="1">
    <source>
        <dbReference type="ARBA" id="ARBA00005495"/>
    </source>
</evidence>
<dbReference type="GO" id="GO:0046872">
    <property type="term" value="F:metal ion binding"/>
    <property type="evidence" value="ECO:0007669"/>
    <property type="project" value="UniProtKB-KW"/>
</dbReference>
<dbReference type="GeneID" id="43637212"/>
<dbReference type="AlphaFoldDB" id="A0A5N6TBM9"/>
<dbReference type="InterPro" id="IPR052355">
    <property type="entry name" value="CENP-V-like"/>
</dbReference>
<comment type="similarity">
    <text evidence="1">Belongs to the Gfa family.</text>
</comment>
<accession>A0A5N6TBM9</accession>
<feature type="domain" description="CENP-V/GFA" evidence="4">
    <location>
        <begin position="8"/>
        <end position="124"/>
    </location>
</feature>
<dbReference type="EMBL" id="ML743551">
    <property type="protein sequence ID" value="KAE8143788.1"/>
    <property type="molecule type" value="Genomic_DNA"/>
</dbReference>
<evidence type="ECO:0000256" key="3">
    <source>
        <dbReference type="ARBA" id="ARBA00022833"/>
    </source>
</evidence>
<dbReference type="OrthoDB" id="2993351at2759"/>
<dbReference type="RefSeq" id="XP_031919851.1">
    <property type="nucleotide sequence ID" value="XM_032053002.1"/>
</dbReference>
<proteinExistence type="inferred from homology"/>
<evidence type="ECO:0000256" key="2">
    <source>
        <dbReference type="ARBA" id="ARBA00022723"/>
    </source>
</evidence>
<evidence type="ECO:0000313" key="5">
    <source>
        <dbReference type="EMBL" id="KAE8143788.1"/>
    </source>
</evidence>
<sequence>MMAAAKSYAGSCHCGQVKYSFSLSPPIEEQEVVQCNCSICRINGYLLVYPKIDDFEFPKEDTVKAYRFASEQVPHYFCTNCGTSLYARSTIPHLSHIVALNVRTIPDVEIESLKIKKMDGKSIKFEKQG</sequence>
<dbReference type="SUPFAM" id="SSF51316">
    <property type="entry name" value="Mss4-like"/>
    <property type="match status" value="1"/>
</dbReference>
<dbReference type="PROSITE" id="PS51891">
    <property type="entry name" value="CENP_V_GFA"/>
    <property type="match status" value="1"/>
</dbReference>
<dbReference type="Gene3D" id="2.170.150.70">
    <property type="match status" value="1"/>
</dbReference>
<protein>
    <submittedName>
        <fullName evidence="5">Mss4-like protein</fullName>
    </submittedName>
</protein>